<organism evidence="3 4">
    <name type="scientific">Synchytrium endobioticum</name>
    <dbReference type="NCBI Taxonomy" id="286115"/>
    <lineage>
        <taxon>Eukaryota</taxon>
        <taxon>Fungi</taxon>
        <taxon>Fungi incertae sedis</taxon>
        <taxon>Chytridiomycota</taxon>
        <taxon>Chytridiomycota incertae sedis</taxon>
        <taxon>Chytridiomycetes</taxon>
        <taxon>Synchytriales</taxon>
        <taxon>Synchytriaceae</taxon>
        <taxon>Synchytrium</taxon>
    </lineage>
</organism>
<dbReference type="VEuPathDB" id="FungiDB:SeMB42_g02611"/>
<feature type="compositionally biased region" description="Polar residues" evidence="1">
    <location>
        <begin position="22"/>
        <end position="35"/>
    </location>
</feature>
<comment type="caution">
    <text evidence="3">The sequence shown here is derived from an EMBL/GenBank/DDBJ whole genome shotgun (WGS) entry which is preliminary data.</text>
</comment>
<dbReference type="InterPro" id="IPR039228">
    <property type="entry name" value="SZRD1"/>
</dbReference>
<evidence type="ECO:0000313" key="3">
    <source>
        <dbReference type="EMBL" id="TPX49387.1"/>
    </source>
</evidence>
<dbReference type="InterPro" id="IPR024771">
    <property type="entry name" value="SUZ"/>
</dbReference>
<keyword evidence="4" id="KW-1185">Reference proteome</keyword>
<feature type="domain" description="SUZ" evidence="2">
    <location>
        <begin position="45"/>
        <end position="117"/>
    </location>
</feature>
<dbReference type="PANTHER" id="PTHR31796">
    <property type="entry name" value="SUZ DOMAIN-CONTAINING PROTEIN 1"/>
    <property type="match status" value="1"/>
</dbReference>
<protein>
    <recommendedName>
        <fullName evidence="2">SUZ domain-containing protein</fullName>
    </recommendedName>
</protein>
<dbReference type="AlphaFoldDB" id="A0A507DDQ7"/>
<feature type="region of interest" description="Disordered" evidence="1">
    <location>
        <begin position="1"/>
        <end position="58"/>
    </location>
</feature>
<accession>A0A507DDQ7</accession>
<name>A0A507DDQ7_9FUNG</name>
<dbReference type="Pfam" id="PF12752">
    <property type="entry name" value="SUZ"/>
    <property type="match status" value="1"/>
</dbReference>
<dbReference type="EMBL" id="QEAN01000083">
    <property type="protein sequence ID" value="TPX49387.1"/>
    <property type="molecule type" value="Genomic_DNA"/>
</dbReference>
<evidence type="ECO:0000259" key="2">
    <source>
        <dbReference type="PROSITE" id="PS51673"/>
    </source>
</evidence>
<dbReference type="Proteomes" id="UP000317494">
    <property type="component" value="Unassembled WGS sequence"/>
</dbReference>
<evidence type="ECO:0000256" key="1">
    <source>
        <dbReference type="SAM" id="MobiDB-lite"/>
    </source>
</evidence>
<sequence length="159" mass="18109">MEDDTDEWEDACPISIQEPETKSTAPTTIPCTHQPNDNDDDWCSKPPESESPSQLSVVNTGQSIEIVAPHMKILKRNTTSQPPAMHRTGSASSMQKSLAEREAEYHAARARIFGEYYGQYFRSAPYRKVFYGIIKVHVMELLYNELRAYDGRYKQSMDA</sequence>
<dbReference type="PANTHER" id="PTHR31796:SF2">
    <property type="entry name" value="SUZ DOMAIN-CONTAINING PROTEIN 1"/>
    <property type="match status" value="1"/>
</dbReference>
<proteinExistence type="predicted"/>
<evidence type="ECO:0000313" key="4">
    <source>
        <dbReference type="Proteomes" id="UP000317494"/>
    </source>
</evidence>
<feature type="compositionally biased region" description="Acidic residues" evidence="1">
    <location>
        <begin position="1"/>
        <end position="10"/>
    </location>
</feature>
<dbReference type="PROSITE" id="PS51673">
    <property type="entry name" value="SUZ"/>
    <property type="match status" value="1"/>
</dbReference>
<reference evidence="3 4" key="1">
    <citation type="journal article" date="2019" name="Sci. Rep.">
        <title>Comparative genomics of chytrid fungi reveal insights into the obligate biotrophic and pathogenic lifestyle of Synchytrium endobioticum.</title>
        <authorList>
            <person name="van de Vossenberg B.T.L.H."/>
            <person name="Warris S."/>
            <person name="Nguyen H.D.T."/>
            <person name="van Gent-Pelzer M.P.E."/>
            <person name="Joly D.L."/>
            <person name="van de Geest H.C."/>
            <person name="Bonants P.J.M."/>
            <person name="Smith D.S."/>
            <person name="Levesque C.A."/>
            <person name="van der Lee T.A.J."/>
        </authorList>
    </citation>
    <scope>NUCLEOTIDE SEQUENCE [LARGE SCALE GENOMIC DNA]</scope>
    <source>
        <strain evidence="3 4">MB42</strain>
    </source>
</reference>
<gene>
    <name evidence="3" type="ORF">SeMB42_g02611</name>
</gene>